<dbReference type="KEGG" id="htl:HPTL_0366"/>
<accession>A0A2Z6DW13</accession>
<dbReference type="RefSeq" id="WP_119334454.1">
    <property type="nucleotide sequence ID" value="NZ_AP018558.1"/>
</dbReference>
<dbReference type="InterPro" id="IPR001764">
    <property type="entry name" value="Glyco_hydro_3_N"/>
</dbReference>
<dbReference type="GO" id="GO:0005975">
    <property type="term" value="P:carbohydrate metabolic process"/>
    <property type="evidence" value="ECO:0007669"/>
    <property type="project" value="InterPro"/>
</dbReference>
<sequence>MSERFTIAAPRWWIGVEGPALTARDRTRLVHPAVGGVVLFARNWQTSAQLRRLTEAIRSVRDDLRIAVDHEGGRVQRFQGEGFTQLPPMRHLGVQWTTDPEAAVQTARRWGALAGRELAAHGIDVDFAPVVDLDDGRSRVIGDRAFSADPHITATLALAFADGLARAGVCPVFKHFPGHGGVVEDSHLELPTDSRSWDALWAADLVPYRQLVRAVATDGALLSGCGVMAALVRFPHCDDAPAAFSPFWLQTVLRERLQFAGWIASDDLGMAAANWAGATLAERGRAFFAAGGDVALACNDFAAIDRMLDAW</sequence>
<dbReference type="InterPro" id="IPR036962">
    <property type="entry name" value="Glyco_hydro_3_N_sf"/>
</dbReference>
<dbReference type="Gene3D" id="3.20.20.300">
    <property type="entry name" value="Glycoside hydrolase, family 3, N-terminal domain"/>
    <property type="match status" value="1"/>
</dbReference>
<dbReference type="EC" id="3.2.1.52" evidence="3"/>
<protein>
    <recommendedName>
        <fullName evidence="3">beta-N-acetylhexosaminidase</fullName>
        <ecNumber evidence="3">3.2.1.52</ecNumber>
    </recommendedName>
</protein>
<dbReference type="NCBIfam" id="NF003740">
    <property type="entry name" value="PRK05337.1"/>
    <property type="match status" value="1"/>
</dbReference>
<dbReference type="PANTHER" id="PTHR30480:SF13">
    <property type="entry name" value="BETA-HEXOSAMINIDASE"/>
    <property type="match status" value="1"/>
</dbReference>
<dbReference type="InterPro" id="IPR017853">
    <property type="entry name" value="GH"/>
</dbReference>
<evidence type="ECO:0000313" key="8">
    <source>
        <dbReference type="Proteomes" id="UP000262004"/>
    </source>
</evidence>
<organism evidence="7 8">
    <name type="scientific">Hydrogenophilus thermoluteolus</name>
    <name type="common">Pseudomonas hydrogenothermophila</name>
    <dbReference type="NCBI Taxonomy" id="297"/>
    <lineage>
        <taxon>Bacteria</taxon>
        <taxon>Pseudomonadati</taxon>
        <taxon>Pseudomonadota</taxon>
        <taxon>Hydrogenophilia</taxon>
        <taxon>Hydrogenophilales</taxon>
        <taxon>Hydrogenophilaceae</taxon>
        <taxon>Hydrogenophilus</taxon>
    </lineage>
</organism>
<dbReference type="Pfam" id="PF00933">
    <property type="entry name" value="Glyco_hydro_3"/>
    <property type="match status" value="1"/>
</dbReference>
<dbReference type="Proteomes" id="UP000262004">
    <property type="component" value="Chromosome"/>
</dbReference>
<evidence type="ECO:0000259" key="6">
    <source>
        <dbReference type="Pfam" id="PF00933"/>
    </source>
</evidence>
<evidence type="ECO:0000256" key="5">
    <source>
        <dbReference type="ARBA" id="ARBA00023295"/>
    </source>
</evidence>
<comment type="similarity">
    <text evidence="2">Belongs to the glycosyl hydrolase 3 family.</text>
</comment>
<feature type="domain" description="Glycoside hydrolase family 3 N-terminal" evidence="6">
    <location>
        <begin position="24"/>
        <end position="302"/>
    </location>
</feature>
<evidence type="ECO:0000256" key="2">
    <source>
        <dbReference type="ARBA" id="ARBA00005336"/>
    </source>
</evidence>
<dbReference type="InterPro" id="IPR050226">
    <property type="entry name" value="NagZ_Beta-hexosaminidase"/>
</dbReference>
<dbReference type="GO" id="GO:0009254">
    <property type="term" value="P:peptidoglycan turnover"/>
    <property type="evidence" value="ECO:0007669"/>
    <property type="project" value="TreeGrafter"/>
</dbReference>
<evidence type="ECO:0000313" key="7">
    <source>
        <dbReference type="EMBL" id="BBD76634.1"/>
    </source>
</evidence>
<dbReference type="AlphaFoldDB" id="A0A2Z6DW13"/>
<dbReference type="EMBL" id="AP018558">
    <property type="protein sequence ID" value="BBD76634.1"/>
    <property type="molecule type" value="Genomic_DNA"/>
</dbReference>
<dbReference type="SUPFAM" id="SSF51445">
    <property type="entry name" value="(Trans)glycosidases"/>
    <property type="match status" value="1"/>
</dbReference>
<keyword evidence="4" id="KW-0378">Hydrolase</keyword>
<reference evidence="7 8" key="1">
    <citation type="submission" date="2018-04" db="EMBL/GenBank/DDBJ databases">
        <title>Complete genome sequence of Hydrogenophilus thermoluteolus TH-1.</title>
        <authorList>
            <person name="Arai H."/>
        </authorList>
    </citation>
    <scope>NUCLEOTIDE SEQUENCE [LARGE SCALE GENOMIC DNA]</scope>
    <source>
        <strain evidence="7 8">TH-1</strain>
    </source>
</reference>
<comment type="catalytic activity">
    <reaction evidence="1">
        <text>Hydrolysis of terminal non-reducing N-acetyl-D-hexosamine residues in N-acetyl-beta-D-hexosaminides.</text>
        <dbReference type="EC" id="3.2.1.52"/>
    </reaction>
</comment>
<gene>
    <name evidence="7" type="ORF">HPTL_0366</name>
</gene>
<evidence type="ECO:0000256" key="3">
    <source>
        <dbReference type="ARBA" id="ARBA00012663"/>
    </source>
</evidence>
<evidence type="ECO:0000256" key="1">
    <source>
        <dbReference type="ARBA" id="ARBA00001231"/>
    </source>
</evidence>
<proteinExistence type="inferred from homology"/>
<keyword evidence="8" id="KW-1185">Reference proteome</keyword>
<dbReference type="OrthoDB" id="5297718at2"/>
<dbReference type="GO" id="GO:0004563">
    <property type="term" value="F:beta-N-acetylhexosaminidase activity"/>
    <property type="evidence" value="ECO:0007669"/>
    <property type="project" value="UniProtKB-EC"/>
</dbReference>
<name>A0A2Z6DW13_HYDTE</name>
<evidence type="ECO:0000256" key="4">
    <source>
        <dbReference type="ARBA" id="ARBA00022801"/>
    </source>
</evidence>
<keyword evidence="5" id="KW-0326">Glycosidase</keyword>
<dbReference type="PANTHER" id="PTHR30480">
    <property type="entry name" value="BETA-HEXOSAMINIDASE-RELATED"/>
    <property type="match status" value="1"/>
</dbReference>